<keyword evidence="3" id="KW-1185">Reference proteome</keyword>
<gene>
    <name evidence="2" type="ORF">E2C01_066245</name>
</gene>
<organism evidence="2 3">
    <name type="scientific">Portunus trituberculatus</name>
    <name type="common">Swimming crab</name>
    <name type="synonym">Neptunus trituberculatus</name>
    <dbReference type="NCBI Taxonomy" id="210409"/>
    <lineage>
        <taxon>Eukaryota</taxon>
        <taxon>Metazoa</taxon>
        <taxon>Ecdysozoa</taxon>
        <taxon>Arthropoda</taxon>
        <taxon>Crustacea</taxon>
        <taxon>Multicrustacea</taxon>
        <taxon>Malacostraca</taxon>
        <taxon>Eumalacostraca</taxon>
        <taxon>Eucarida</taxon>
        <taxon>Decapoda</taxon>
        <taxon>Pleocyemata</taxon>
        <taxon>Brachyura</taxon>
        <taxon>Eubrachyura</taxon>
        <taxon>Portunoidea</taxon>
        <taxon>Portunidae</taxon>
        <taxon>Portuninae</taxon>
        <taxon>Portunus</taxon>
    </lineage>
</organism>
<feature type="compositionally biased region" description="Low complexity" evidence="1">
    <location>
        <begin position="1"/>
        <end position="18"/>
    </location>
</feature>
<evidence type="ECO:0000313" key="3">
    <source>
        <dbReference type="Proteomes" id="UP000324222"/>
    </source>
</evidence>
<dbReference type="AlphaFoldDB" id="A0A5B7HP91"/>
<accession>A0A5B7HP91</accession>
<dbReference type="EMBL" id="VSRR010033828">
    <property type="protein sequence ID" value="MPC71953.1"/>
    <property type="molecule type" value="Genomic_DNA"/>
</dbReference>
<proteinExistence type="predicted"/>
<reference evidence="2 3" key="1">
    <citation type="submission" date="2019-05" db="EMBL/GenBank/DDBJ databases">
        <title>Another draft genome of Portunus trituberculatus and its Hox gene families provides insights of decapod evolution.</title>
        <authorList>
            <person name="Jeong J.-H."/>
            <person name="Song I."/>
            <person name="Kim S."/>
            <person name="Choi T."/>
            <person name="Kim D."/>
            <person name="Ryu S."/>
            <person name="Kim W."/>
        </authorList>
    </citation>
    <scope>NUCLEOTIDE SEQUENCE [LARGE SCALE GENOMIC DNA]</scope>
    <source>
        <tissue evidence="2">Muscle</tissue>
    </source>
</reference>
<sequence length="112" mass="11905">MSSLSFSSSSSSSSSSSLECLVPCSRRSPRSPHHGLLSFTSYNYLGTGFTNSIFVLPGKAGKRVAVHLFNMLSTFTSIHCVLIGRHGSKSYHAVLNVQSGASTLCIDAVSME</sequence>
<evidence type="ECO:0000313" key="2">
    <source>
        <dbReference type="EMBL" id="MPC71953.1"/>
    </source>
</evidence>
<feature type="region of interest" description="Disordered" evidence="1">
    <location>
        <begin position="1"/>
        <end position="33"/>
    </location>
</feature>
<comment type="caution">
    <text evidence="2">The sequence shown here is derived from an EMBL/GenBank/DDBJ whole genome shotgun (WGS) entry which is preliminary data.</text>
</comment>
<dbReference type="Proteomes" id="UP000324222">
    <property type="component" value="Unassembled WGS sequence"/>
</dbReference>
<name>A0A5B7HP91_PORTR</name>
<evidence type="ECO:0000256" key="1">
    <source>
        <dbReference type="SAM" id="MobiDB-lite"/>
    </source>
</evidence>
<protein>
    <submittedName>
        <fullName evidence="2">Uncharacterized protein</fullName>
    </submittedName>
</protein>